<comment type="similarity">
    <text evidence="11">Belongs to the amiloride-sensitive sodium channel (TC 1.A.6) family.</text>
</comment>
<dbReference type="PRINTS" id="PR01078">
    <property type="entry name" value="AMINACHANNEL"/>
</dbReference>
<dbReference type="GO" id="GO:0005886">
    <property type="term" value="C:plasma membrane"/>
    <property type="evidence" value="ECO:0007669"/>
    <property type="project" value="TreeGrafter"/>
</dbReference>
<evidence type="ECO:0000256" key="7">
    <source>
        <dbReference type="ARBA" id="ARBA00023065"/>
    </source>
</evidence>
<gene>
    <name evidence="14" type="ORF">FSP39_001469</name>
</gene>
<feature type="compositionally biased region" description="Basic residues" evidence="12">
    <location>
        <begin position="210"/>
        <end position="222"/>
    </location>
</feature>
<dbReference type="PANTHER" id="PTHR11690">
    <property type="entry name" value="AMILORIDE-SENSITIVE SODIUM CHANNEL-RELATED"/>
    <property type="match status" value="1"/>
</dbReference>
<feature type="transmembrane region" description="Helical" evidence="13">
    <location>
        <begin position="137"/>
        <end position="157"/>
    </location>
</feature>
<keyword evidence="5 13" id="KW-1133">Transmembrane helix</keyword>
<dbReference type="Pfam" id="PF00858">
    <property type="entry name" value="ASC"/>
    <property type="match status" value="1"/>
</dbReference>
<keyword evidence="8 13" id="KW-0472">Membrane</keyword>
<sequence length="488" mass="56375">MSDRAQTYVHVVPPGTRRYNSQVDTGHAPYNSPPIDYRRSSVDSRGYTRPVETRNYSTPADPAYPYRHDPRRESSDSFYNTGRRFSLHRESMMDLNDSLDPGDGYKSVYTLWGRFAEKTSMQGCAYIYTARVWYARLLWILLLLAAIGGMIFHLYYLTNQYIAFPKVTKMTLNFSNLPFPAVTICNTNIIRLSQLNKTDQVIQDLVNKTNPKKFNPKNHRNAKGFFPPPPEDVGGDIGGSMRRRKRFVDLFDNLDFDLPYPKVDDYEYFYDGDHNNAPPPRDSQSKMEKHFRYMYMSKSDRNKRIEVGHQIQDMLISCSFDGYKCYADNFTVISNEDFGNCFTLQSSFVSTKAGPRSGLSVILYMEGEEYLEGISQGYGARVVVHEQDSFPFPADRGLYLSPSYESHIGVKMTKISREGDPYGKCTDGEAYRQQYGIKYSRLVCQSLCKQNEIFKRCGCYDFISQVELIHFMHGEATEDKFCYTNERE</sequence>
<keyword evidence="4 11" id="KW-0812">Transmembrane</keyword>
<dbReference type="GO" id="GO:0015280">
    <property type="term" value="F:ligand-gated sodium channel activity"/>
    <property type="evidence" value="ECO:0007669"/>
    <property type="project" value="TreeGrafter"/>
</dbReference>
<comment type="subcellular location">
    <subcellularLocation>
        <location evidence="1">Membrane</location>
        <topology evidence="1">Multi-pass membrane protein</topology>
    </subcellularLocation>
</comment>
<evidence type="ECO:0000313" key="14">
    <source>
        <dbReference type="EMBL" id="KAK3083686.1"/>
    </source>
</evidence>
<dbReference type="EMBL" id="VSWD01000013">
    <property type="protein sequence ID" value="KAK3083686.1"/>
    <property type="molecule type" value="Genomic_DNA"/>
</dbReference>
<dbReference type="PANTHER" id="PTHR11690:SF248">
    <property type="entry name" value="PICKPOCKET 17, ISOFORM A"/>
    <property type="match status" value="1"/>
</dbReference>
<evidence type="ECO:0000256" key="5">
    <source>
        <dbReference type="ARBA" id="ARBA00022989"/>
    </source>
</evidence>
<reference evidence="14" key="1">
    <citation type="submission" date="2019-08" db="EMBL/GenBank/DDBJ databases">
        <title>The improved chromosome-level genome for the pearl oyster Pinctada fucata martensii using PacBio sequencing and Hi-C.</title>
        <authorList>
            <person name="Zheng Z."/>
        </authorList>
    </citation>
    <scope>NUCLEOTIDE SEQUENCE</scope>
    <source>
        <strain evidence="14">ZZ-2019</strain>
        <tissue evidence="14">Adductor muscle</tissue>
    </source>
</reference>
<organism evidence="14 15">
    <name type="scientific">Pinctada imbricata</name>
    <name type="common">Atlantic pearl-oyster</name>
    <name type="synonym">Pinctada martensii</name>
    <dbReference type="NCBI Taxonomy" id="66713"/>
    <lineage>
        <taxon>Eukaryota</taxon>
        <taxon>Metazoa</taxon>
        <taxon>Spiralia</taxon>
        <taxon>Lophotrochozoa</taxon>
        <taxon>Mollusca</taxon>
        <taxon>Bivalvia</taxon>
        <taxon>Autobranchia</taxon>
        <taxon>Pteriomorphia</taxon>
        <taxon>Pterioida</taxon>
        <taxon>Pterioidea</taxon>
        <taxon>Pteriidae</taxon>
        <taxon>Pinctada</taxon>
    </lineage>
</organism>
<keyword evidence="7 11" id="KW-0406">Ion transport</keyword>
<keyword evidence="9 11" id="KW-0739">Sodium transport</keyword>
<evidence type="ECO:0000313" key="15">
    <source>
        <dbReference type="Proteomes" id="UP001186944"/>
    </source>
</evidence>
<feature type="region of interest" description="Disordered" evidence="12">
    <location>
        <begin position="209"/>
        <end position="228"/>
    </location>
</feature>
<evidence type="ECO:0000256" key="11">
    <source>
        <dbReference type="RuleBase" id="RU000679"/>
    </source>
</evidence>
<evidence type="ECO:0000256" key="3">
    <source>
        <dbReference type="ARBA" id="ARBA00022461"/>
    </source>
</evidence>
<evidence type="ECO:0000256" key="12">
    <source>
        <dbReference type="SAM" id="MobiDB-lite"/>
    </source>
</evidence>
<proteinExistence type="inferred from homology"/>
<evidence type="ECO:0000256" key="8">
    <source>
        <dbReference type="ARBA" id="ARBA00023136"/>
    </source>
</evidence>
<comment type="caution">
    <text evidence="14">The sequence shown here is derived from an EMBL/GenBank/DDBJ whole genome shotgun (WGS) entry which is preliminary data.</text>
</comment>
<keyword evidence="2 11" id="KW-0813">Transport</keyword>
<feature type="compositionally biased region" description="Basic and acidic residues" evidence="12">
    <location>
        <begin position="66"/>
        <end position="75"/>
    </location>
</feature>
<evidence type="ECO:0000256" key="9">
    <source>
        <dbReference type="ARBA" id="ARBA00023201"/>
    </source>
</evidence>
<feature type="region of interest" description="Disordered" evidence="12">
    <location>
        <begin position="1"/>
        <end position="78"/>
    </location>
</feature>
<evidence type="ECO:0000256" key="13">
    <source>
        <dbReference type="SAM" id="Phobius"/>
    </source>
</evidence>
<keyword evidence="15" id="KW-1185">Reference proteome</keyword>
<dbReference type="InterPro" id="IPR001873">
    <property type="entry name" value="ENaC"/>
</dbReference>
<dbReference type="AlphaFoldDB" id="A0AA88XER6"/>
<dbReference type="Proteomes" id="UP001186944">
    <property type="component" value="Unassembled WGS sequence"/>
</dbReference>
<keyword evidence="6" id="KW-0915">Sodium</keyword>
<name>A0AA88XER6_PINIB</name>
<evidence type="ECO:0000256" key="6">
    <source>
        <dbReference type="ARBA" id="ARBA00023053"/>
    </source>
</evidence>
<evidence type="ECO:0000256" key="4">
    <source>
        <dbReference type="ARBA" id="ARBA00022692"/>
    </source>
</evidence>
<evidence type="ECO:0000256" key="1">
    <source>
        <dbReference type="ARBA" id="ARBA00004141"/>
    </source>
</evidence>
<protein>
    <submittedName>
        <fullName evidence="14">Uncharacterized protein</fullName>
    </submittedName>
</protein>
<evidence type="ECO:0000256" key="10">
    <source>
        <dbReference type="ARBA" id="ARBA00023303"/>
    </source>
</evidence>
<keyword evidence="10 11" id="KW-0407">Ion channel</keyword>
<dbReference type="Gene3D" id="2.60.470.10">
    <property type="entry name" value="Acid-sensing ion channels like domains"/>
    <property type="match status" value="1"/>
</dbReference>
<evidence type="ECO:0000256" key="2">
    <source>
        <dbReference type="ARBA" id="ARBA00022448"/>
    </source>
</evidence>
<accession>A0AA88XER6</accession>
<keyword evidence="3 11" id="KW-0894">Sodium channel</keyword>